<feature type="transmembrane region" description="Helical" evidence="1">
    <location>
        <begin position="446"/>
        <end position="476"/>
    </location>
</feature>
<evidence type="ECO:0000256" key="1">
    <source>
        <dbReference type="SAM" id="Phobius"/>
    </source>
</evidence>
<reference evidence="3" key="1">
    <citation type="submission" date="2017-06" db="EMBL/GenBank/DDBJ databases">
        <authorList>
            <person name="Varghese N."/>
            <person name="Submissions S."/>
        </authorList>
    </citation>
    <scope>NUCLEOTIDE SEQUENCE [LARGE SCALE GENOMIC DNA]</scope>
    <source>
        <strain evidence="3">JAD2</strain>
    </source>
</reference>
<proteinExistence type="predicted"/>
<dbReference type="RefSeq" id="WP_143597603.1">
    <property type="nucleotide sequence ID" value="NZ_FYEK01000054.1"/>
</dbReference>
<keyword evidence="1" id="KW-0812">Transmembrane</keyword>
<accession>A0A212RHK2</accession>
<evidence type="ECO:0000313" key="2">
    <source>
        <dbReference type="EMBL" id="SNB71867.1"/>
    </source>
</evidence>
<sequence length="808" mass="91836">MDGRGGVGVGKNLVSSLVVSFHRPYGPWKEKVVALLLLALSVLLTGCSYFVDRDQPVVAHETLLRWEAGHTVGQTFVARHGGLSGVEIYIKPGSGGHTLVLHLRESPLHQVDLRTAHIALPPGSPEGFYRFSFPPIQNSHTRYYYFFLEQIGTDPIIIPIADLTTYADGTMYYDHKPEAVQAAFRLVYDMLYIALDLLLMTFWWIVWCGIVIIILFLCGYMIVRRWSNERGLDFTSTLIISAASALGLWMVILVWMDVVGVRLNKTNVRLIVAAGILIGLIFWIRDHHLWRRRTYWLGEDPWATLAVWVAVLAALALRLFVGRGMVMLPGSDTYHHTLIVQLFEEQGGIPRSYDPYAPLISFSYHFGFHSIVALFRWLFETDLLSTTKVVALVLNGTIAATAGFATETLTRNRWSNVITSILVGLIMVSPFALLRWGRFTQTTGMFFLPLGVLIALAGGEISNRIWPIFIIVGMGLSHTRVTFFWLLLMMLVFFRQIWINRWSEVKRWVRMGGISLALALPWLLRVIWVHWDPQDMRITYPMSYGYHDLMRLEGIVILFPTNWLVVIGGILLTRVALLSGRTFGMHVLIGWIFFLIGAVTIIARIGIWIWDIPTTILSLSIPLAVLVGVSGDIVGKVLQGRVRLMGRAILITILGQGILLGVLHLPRLIYTGLFYLRPGDLIVMQWIRENVPENALFLIDMVEFDWSPGWMVGIDAGYWIPLLTHRATVLPPMIYSLEWASPSLSQNLSLVYDIAKNLRDDRKNLCKNFKRSKITHIFSFNNRFDYTGIECVVVLYHQDRVRIFEIVK</sequence>
<name>A0A212RHK2_9CHLR</name>
<dbReference type="OrthoDB" id="144271at2"/>
<organism evidence="2 3">
    <name type="scientific">Thermoflexus hugenholtzii JAD2</name>
    <dbReference type="NCBI Taxonomy" id="877466"/>
    <lineage>
        <taxon>Bacteria</taxon>
        <taxon>Bacillati</taxon>
        <taxon>Chloroflexota</taxon>
        <taxon>Thermoflexia</taxon>
        <taxon>Thermoflexales</taxon>
        <taxon>Thermoflexaceae</taxon>
        <taxon>Thermoflexus</taxon>
    </lineage>
</organism>
<dbReference type="EMBL" id="FYEK01000054">
    <property type="protein sequence ID" value="SNB71867.1"/>
    <property type="molecule type" value="Genomic_DNA"/>
</dbReference>
<feature type="transmembrane region" description="Helical" evidence="1">
    <location>
        <begin position="202"/>
        <end position="223"/>
    </location>
</feature>
<feature type="transmembrane region" description="Helical" evidence="1">
    <location>
        <begin position="482"/>
        <end position="499"/>
    </location>
</feature>
<dbReference type="InParanoid" id="A0A212RHK2"/>
<feature type="transmembrane region" description="Helical" evidence="1">
    <location>
        <begin position="588"/>
        <end position="610"/>
    </location>
</feature>
<dbReference type="Proteomes" id="UP000197025">
    <property type="component" value="Unassembled WGS sequence"/>
</dbReference>
<feature type="transmembrane region" description="Helical" evidence="1">
    <location>
        <begin position="268"/>
        <end position="284"/>
    </location>
</feature>
<keyword evidence="1" id="KW-1133">Transmembrane helix</keyword>
<feature type="transmembrane region" description="Helical" evidence="1">
    <location>
        <begin position="511"/>
        <end position="531"/>
    </location>
</feature>
<protein>
    <submittedName>
        <fullName evidence="2">Uncharacterized protein</fullName>
    </submittedName>
</protein>
<feature type="transmembrane region" description="Helical" evidence="1">
    <location>
        <begin position="356"/>
        <end position="377"/>
    </location>
</feature>
<feature type="transmembrane region" description="Helical" evidence="1">
    <location>
        <begin position="389"/>
        <end position="405"/>
    </location>
</feature>
<dbReference type="AlphaFoldDB" id="A0A212RHK2"/>
<feature type="transmembrane region" description="Helical" evidence="1">
    <location>
        <begin position="616"/>
        <end position="635"/>
    </location>
</feature>
<feature type="transmembrane region" description="Helical" evidence="1">
    <location>
        <begin position="417"/>
        <end position="434"/>
    </location>
</feature>
<evidence type="ECO:0000313" key="3">
    <source>
        <dbReference type="Proteomes" id="UP000197025"/>
    </source>
</evidence>
<feature type="transmembrane region" description="Helical" evidence="1">
    <location>
        <begin position="235"/>
        <end position="256"/>
    </location>
</feature>
<keyword evidence="3" id="KW-1185">Reference proteome</keyword>
<keyword evidence="1" id="KW-0472">Membrane</keyword>
<feature type="transmembrane region" description="Helical" evidence="1">
    <location>
        <begin position="305"/>
        <end position="321"/>
    </location>
</feature>
<feature type="transmembrane region" description="Helical" evidence="1">
    <location>
        <begin position="647"/>
        <end position="665"/>
    </location>
</feature>
<gene>
    <name evidence="2" type="ORF">SAMN02746019_00015190</name>
</gene>
<feature type="transmembrane region" description="Helical" evidence="1">
    <location>
        <begin position="551"/>
        <end position="576"/>
    </location>
</feature>